<organism evidence="2 3">
    <name type="scientific">Oceaniferula marina</name>
    <dbReference type="NCBI Taxonomy" id="2748318"/>
    <lineage>
        <taxon>Bacteria</taxon>
        <taxon>Pseudomonadati</taxon>
        <taxon>Verrucomicrobiota</taxon>
        <taxon>Verrucomicrobiia</taxon>
        <taxon>Verrucomicrobiales</taxon>
        <taxon>Verrucomicrobiaceae</taxon>
        <taxon>Oceaniferula</taxon>
    </lineage>
</organism>
<protein>
    <recommendedName>
        <fullName evidence="4">SGNH hydrolase-type esterase domain-containing protein</fullName>
    </recommendedName>
</protein>
<dbReference type="AlphaFoldDB" id="A0A851GDU4"/>
<dbReference type="InterPro" id="IPR036514">
    <property type="entry name" value="SGNH_hydro_sf"/>
</dbReference>
<dbReference type="GO" id="GO:0016788">
    <property type="term" value="F:hydrolase activity, acting on ester bonds"/>
    <property type="evidence" value="ECO:0007669"/>
    <property type="project" value="InterPro"/>
</dbReference>
<proteinExistence type="predicted"/>
<feature type="signal peptide" evidence="1">
    <location>
        <begin position="1"/>
        <end position="21"/>
    </location>
</feature>
<dbReference type="SUPFAM" id="SSF52266">
    <property type="entry name" value="SGNH hydrolase"/>
    <property type="match status" value="1"/>
</dbReference>
<gene>
    <name evidence="2" type="ORF">HW115_09965</name>
</gene>
<dbReference type="InterPro" id="IPR001087">
    <property type="entry name" value="GDSL"/>
</dbReference>
<feature type="chain" id="PRO_5032534571" description="SGNH hydrolase-type esterase domain-containing protein" evidence="1">
    <location>
        <begin position="22"/>
        <end position="479"/>
    </location>
</feature>
<dbReference type="EMBL" id="JACBAZ010000003">
    <property type="protein sequence ID" value="NWK55938.1"/>
    <property type="molecule type" value="Genomic_DNA"/>
</dbReference>
<evidence type="ECO:0000313" key="2">
    <source>
        <dbReference type="EMBL" id="NWK55938.1"/>
    </source>
</evidence>
<comment type="caution">
    <text evidence="2">The sequence shown here is derived from an EMBL/GenBank/DDBJ whole genome shotgun (WGS) entry which is preliminary data.</text>
</comment>
<reference evidence="2 3" key="1">
    <citation type="submission" date="2020-07" db="EMBL/GenBank/DDBJ databases">
        <title>Roseicoccus Jingziensis gen. nov., sp. nov., isolated from coastal seawater.</title>
        <authorList>
            <person name="Feng X."/>
        </authorList>
    </citation>
    <scope>NUCLEOTIDE SEQUENCE [LARGE SCALE GENOMIC DNA]</scope>
    <source>
        <strain evidence="2 3">N1E253</strain>
    </source>
</reference>
<accession>A0A851GDU4</accession>
<keyword evidence="3" id="KW-1185">Reference proteome</keyword>
<keyword evidence="1" id="KW-0732">Signal</keyword>
<dbReference type="RefSeq" id="WP_178932476.1">
    <property type="nucleotide sequence ID" value="NZ_JACBAZ010000003.1"/>
</dbReference>
<evidence type="ECO:0008006" key="4">
    <source>
        <dbReference type="Google" id="ProtNLM"/>
    </source>
</evidence>
<dbReference type="Proteomes" id="UP000557872">
    <property type="component" value="Unassembled WGS sequence"/>
</dbReference>
<sequence length="479" mass="52935">MKKLLLGCTMLLATLSPKSSAAEQVLTLGDSLTFAYEAEFGFRISVPFLGTYGDNFDSSVQNWVEILHSPDYRNAYFDQGERDDITLNLLFSSTNLFFRREYNWAVPGMKIDQLRRYLNQEVSLRDILAESPEFADLLTALDLSNYKDADFDVIDLAEQVENSAERLVLFIGGNDINQVYGDIYLNNAPGTFVQDYIDDATAIIDWIQTINPDLPIVVVNVPHVGITPDVQASYPSDPIKTEHVTQVLINLNQQLEQLCQLKDIAYADIFSITLPLLTNDKLCIHGITFSNSGSTTGELSHVWLNGPLSANFHPNTNAHTLIANQIIHAFNRHYQSGIPPLTATEMLVGLLNHSAADIDMPFDAWMNGFGLNGHPASDDSDHDGLNAGTEFALGLNPTFKDSEFYTQSIAGSTETPSWQLAYPVRLPSSSHYTLTPKTSSDLIHFTPLSPSTGSDGITRASHPILTGKAYLRLETIITP</sequence>
<evidence type="ECO:0000313" key="3">
    <source>
        <dbReference type="Proteomes" id="UP000557872"/>
    </source>
</evidence>
<evidence type="ECO:0000256" key="1">
    <source>
        <dbReference type="SAM" id="SignalP"/>
    </source>
</evidence>
<dbReference type="Pfam" id="PF00657">
    <property type="entry name" value="Lipase_GDSL"/>
    <property type="match status" value="1"/>
</dbReference>
<dbReference type="Gene3D" id="3.40.50.1110">
    <property type="entry name" value="SGNH hydrolase"/>
    <property type="match status" value="1"/>
</dbReference>
<name>A0A851GDU4_9BACT</name>